<dbReference type="OrthoDB" id="891646at2759"/>
<name>A0A9J6B565_SOLCO</name>
<proteinExistence type="predicted"/>
<dbReference type="Proteomes" id="UP000824120">
    <property type="component" value="Chromosome 1"/>
</dbReference>
<accession>A0A9J6B565</accession>
<dbReference type="AlphaFoldDB" id="A0A9J6B565"/>
<reference evidence="1 2" key="1">
    <citation type="submission" date="2020-09" db="EMBL/GenBank/DDBJ databases">
        <title>De no assembly of potato wild relative species, Solanum commersonii.</title>
        <authorList>
            <person name="Cho K."/>
        </authorList>
    </citation>
    <scope>NUCLEOTIDE SEQUENCE [LARGE SCALE GENOMIC DNA]</scope>
    <source>
        <strain evidence="1">LZ3.2</strain>
        <tissue evidence="1">Leaf</tissue>
    </source>
</reference>
<evidence type="ECO:0000313" key="2">
    <source>
        <dbReference type="Proteomes" id="UP000824120"/>
    </source>
</evidence>
<gene>
    <name evidence="1" type="ORF">H5410_003472</name>
</gene>
<organism evidence="1 2">
    <name type="scientific">Solanum commersonii</name>
    <name type="common">Commerson's wild potato</name>
    <name type="synonym">Commerson's nightshade</name>
    <dbReference type="NCBI Taxonomy" id="4109"/>
    <lineage>
        <taxon>Eukaryota</taxon>
        <taxon>Viridiplantae</taxon>
        <taxon>Streptophyta</taxon>
        <taxon>Embryophyta</taxon>
        <taxon>Tracheophyta</taxon>
        <taxon>Spermatophyta</taxon>
        <taxon>Magnoliopsida</taxon>
        <taxon>eudicotyledons</taxon>
        <taxon>Gunneridae</taxon>
        <taxon>Pentapetalae</taxon>
        <taxon>asterids</taxon>
        <taxon>lamiids</taxon>
        <taxon>Solanales</taxon>
        <taxon>Solanaceae</taxon>
        <taxon>Solanoideae</taxon>
        <taxon>Solaneae</taxon>
        <taxon>Solanum</taxon>
    </lineage>
</organism>
<protein>
    <submittedName>
        <fullName evidence="1">Uncharacterized protein</fullName>
    </submittedName>
</protein>
<dbReference type="EMBL" id="JACXVP010000001">
    <property type="protein sequence ID" value="KAG5631755.1"/>
    <property type="molecule type" value="Genomic_DNA"/>
</dbReference>
<keyword evidence="2" id="KW-1185">Reference proteome</keyword>
<evidence type="ECO:0000313" key="1">
    <source>
        <dbReference type="EMBL" id="KAG5631755.1"/>
    </source>
</evidence>
<comment type="caution">
    <text evidence="1">The sequence shown here is derived from an EMBL/GenBank/DDBJ whole genome shotgun (WGS) entry which is preliminary data.</text>
</comment>
<sequence>MTRTLQMFSNLRAQILSSQPADQQHRLSLCFDKLMADITRSLDQKNRDKFSNNLTRFRNEFRTR</sequence>